<dbReference type="PANTHER" id="PTHR37984">
    <property type="entry name" value="PROTEIN CBG26694"/>
    <property type="match status" value="1"/>
</dbReference>
<evidence type="ECO:0000259" key="1">
    <source>
        <dbReference type="Pfam" id="PF00078"/>
    </source>
</evidence>
<dbReference type="AlphaFoldDB" id="A0A3Q7EZ80"/>
<dbReference type="Gramene" id="Solyc02g033025.1.1">
    <property type="protein sequence ID" value="Solyc02g033025.1.1"/>
    <property type="gene ID" value="Solyc02g033025.1"/>
</dbReference>
<dbReference type="InterPro" id="IPR043128">
    <property type="entry name" value="Rev_trsase/Diguanyl_cyclase"/>
</dbReference>
<dbReference type="PANTHER" id="PTHR37984:SF5">
    <property type="entry name" value="PROTEIN NYNRIN-LIKE"/>
    <property type="match status" value="1"/>
</dbReference>
<dbReference type="Gene3D" id="3.30.70.270">
    <property type="match status" value="2"/>
</dbReference>
<dbReference type="InterPro" id="IPR050951">
    <property type="entry name" value="Retrovirus_Pol_polyprotein"/>
</dbReference>
<sequence>MLDDSPIQPSKAPYVVYLDYTVINSRTLDEHVNHLSMVVSGLRKYTLYVKMEKYEFAQQEIELLGRLVSKKQFQMEPKKLKVIVDWQSPCNVKDLRSFLGLVNYNKKFTVGYSKRIATLNDLLKKDAKWVWVVRCE</sequence>
<dbReference type="SUPFAM" id="SSF56672">
    <property type="entry name" value="DNA/RNA polymerases"/>
    <property type="match status" value="1"/>
</dbReference>
<dbReference type="Pfam" id="PF00078">
    <property type="entry name" value="RVT_1"/>
    <property type="match status" value="1"/>
</dbReference>
<reference evidence="2" key="2">
    <citation type="submission" date="2019-01" db="UniProtKB">
        <authorList>
            <consortium name="EnsemblPlants"/>
        </authorList>
    </citation>
    <scope>IDENTIFICATION</scope>
    <source>
        <strain evidence="2">cv. Heinz 1706</strain>
    </source>
</reference>
<organism evidence="2">
    <name type="scientific">Solanum lycopersicum</name>
    <name type="common">Tomato</name>
    <name type="synonym">Lycopersicon esculentum</name>
    <dbReference type="NCBI Taxonomy" id="4081"/>
    <lineage>
        <taxon>Eukaryota</taxon>
        <taxon>Viridiplantae</taxon>
        <taxon>Streptophyta</taxon>
        <taxon>Embryophyta</taxon>
        <taxon>Tracheophyta</taxon>
        <taxon>Spermatophyta</taxon>
        <taxon>Magnoliopsida</taxon>
        <taxon>eudicotyledons</taxon>
        <taxon>Gunneridae</taxon>
        <taxon>Pentapetalae</taxon>
        <taxon>asterids</taxon>
        <taxon>lamiids</taxon>
        <taxon>Solanales</taxon>
        <taxon>Solanaceae</taxon>
        <taxon>Solanoideae</taxon>
        <taxon>Solaneae</taxon>
        <taxon>Solanum</taxon>
        <taxon>Solanum subgen. Lycopersicon</taxon>
    </lineage>
</organism>
<dbReference type="STRING" id="4081.A0A3Q7EZ80"/>
<protein>
    <recommendedName>
        <fullName evidence="1">Reverse transcriptase domain-containing protein</fullName>
    </recommendedName>
</protein>
<dbReference type="InterPro" id="IPR000477">
    <property type="entry name" value="RT_dom"/>
</dbReference>
<feature type="domain" description="Reverse transcriptase" evidence="1">
    <location>
        <begin position="11"/>
        <end position="65"/>
    </location>
</feature>
<dbReference type="Proteomes" id="UP000004994">
    <property type="component" value="Chromosome 2"/>
</dbReference>
<name>A0A3Q7EZ80_SOLLC</name>
<dbReference type="EnsemblPlants" id="Solyc02g033025.1.1">
    <property type="protein sequence ID" value="Solyc02g033025.1.1"/>
    <property type="gene ID" value="Solyc02g033025.1"/>
</dbReference>
<accession>A0A3Q7EZ80</accession>
<dbReference type="InterPro" id="IPR043502">
    <property type="entry name" value="DNA/RNA_pol_sf"/>
</dbReference>
<keyword evidence="3" id="KW-1185">Reference proteome</keyword>
<proteinExistence type="predicted"/>
<dbReference type="InParanoid" id="A0A3Q7EZ80"/>
<evidence type="ECO:0000313" key="3">
    <source>
        <dbReference type="Proteomes" id="UP000004994"/>
    </source>
</evidence>
<reference evidence="2" key="1">
    <citation type="journal article" date="2012" name="Nature">
        <title>The tomato genome sequence provides insights into fleshy fruit evolution.</title>
        <authorList>
            <consortium name="Tomato Genome Consortium"/>
        </authorList>
    </citation>
    <scope>NUCLEOTIDE SEQUENCE [LARGE SCALE GENOMIC DNA]</scope>
    <source>
        <strain evidence="2">cv. Heinz 1706</strain>
    </source>
</reference>
<evidence type="ECO:0000313" key="2">
    <source>
        <dbReference type="EnsemblPlants" id="Solyc02g033025.1.1"/>
    </source>
</evidence>